<dbReference type="InterPro" id="IPR003876">
    <property type="entry name" value="Arg_deiminase"/>
</dbReference>
<comment type="caution">
    <text evidence="3">The sequence shown here is derived from an EMBL/GenBank/DDBJ whole genome shotgun (WGS) entry which is preliminary data.</text>
</comment>
<evidence type="ECO:0000313" key="3">
    <source>
        <dbReference type="EMBL" id="MBP2184400.1"/>
    </source>
</evidence>
<evidence type="ECO:0000256" key="2">
    <source>
        <dbReference type="ARBA" id="ARBA00022801"/>
    </source>
</evidence>
<dbReference type="Proteomes" id="UP000741013">
    <property type="component" value="Unassembled WGS sequence"/>
</dbReference>
<gene>
    <name evidence="3" type="ORF">JOM49_005926</name>
</gene>
<dbReference type="Pfam" id="PF02274">
    <property type="entry name" value="ADI"/>
    <property type="match status" value="1"/>
</dbReference>
<dbReference type="PIRSF" id="PIRSF006356">
    <property type="entry name" value="Arg_deiminase"/>
    <property type="match status" value="1"/>
</dbReference>
<name>A0ABS4PZR3_9PSEU</name>
<dbReference type="PRINTS" id="PR01466">
    <property type="entry name" value="ARGDEIMINASE"/>
</dbReference>
<dbReference type="RefSeq" id="WP_209667420.1">
    <property type="nucleotide sequence ID" value="NZ_JAGGMS010000001.1"/>
</dbReference>
<evidence type="ECO:0000256" key="1">
    <source>
        <dbReference type="ARBA" id="ARBA00010206"/>
    </source>
</evidence>
<sequence length="393" mass="43278">MESETGALRAVLVHSPDGELNTLTPDDHAEFLFDELVWPQRAREEHEAFTTVLRSRGVAVLDLREGLAEVCRDKEVGRRLAAQAMAGARVPPRARDEVISWLAELPAEMLVRSLLGGISSDEVPRWVPGTGSLWRHRPWRLLDPLPNQMFTRDSSAWFRDGYLLGRMRSGARAREVDLVAALYRHHPWFAGHAERCWNEALPPSMPIEGGDLLVLSGRALAVGVGDRTCAAAVEALAEELFARELCDRLVVVDLPRTRATIHLDTLVSFVDEDAVVMSPELGGRPVCTLRPGRGGPVLRHQPDFATAAGEALGSALRVLEPGRDGGNHRREQWDDGCNVLAVAPGEVIAYESNELTNDHLERHGIGVHRIPGSELRRARGGPRCLSCPLHRDS</sequence>
<reference evidence="3 4" key="1">
    <citation type="submission" date="2021-03" db="EMBL/GenBank/DDBJ databases">
        <title>Sequencing the genomes of 1000 actinobacteria strains.</title>
        <authorList>
            <person name="Klenk H.-P."/>
        </authorList>
    </citation>
    <scope>NUCLEOTIDE SEQUENCE [LARGE SCALE GENOMIC DNA]</scope>
    <source>
        <strain evidence="3 4">DSM 45510</strain>
    </source>
</reference>
<dbReference type="PANTHER" id="PTHR47271">
    <property type="entry name" value="ARGININE DEIMINASE"/>
    <property type="match status" value="1"/>
</dbReference>
<protein>
    <submittedName>
        <fullName evidence="3">Arginine deiminase</fullName>
        <ecNumber evidence="3">3.5.3.6</ecNumber>
    </submittedName>
</protein>
<accession>A0ABS4PZR3</accession>
<dbReference type="EC" id="3.5.3.6" evidence="3"/>
<keyword evidence="2 3" id="KW-0378">Hydrolase</keyword>
<dbReference type="EMBL" id="JAGGMS010000001">
    <property type="protein sequence ID" value="MBP2184400.1"/>
    <property type="molecule type" value="Genomic_DNA"/>
</dbReference>
<dbReference type="Gene3D" id="1.10.3930.10">
    <property type="entry name" value="Arginine deiminase"/>
    <property type="match status" value="1"/>
</dbReference>
<proteinExistence type="inferred from homology"/>
<evidence type="ECO:0000313" key="4">
    <source>
        <dbReference type="Proteomes" id="UP000741013"/>
    </source>
</evidence>
<dbReference type="SUPFAM" id="SSF55909">
    <property type="entry name" value="Pentein"/>
    <property type="match status" value="1"/>
</dbReference>
<dbReference type="GO" id="GO:0016990">
    <property type="term" value="F:arginine deiminase activity"/>
    <property type="evidence" value="ECO:0007669"/>
    <property type="project" value="UniProtKB-EC"/>
</dbReference>
<dbReference type="PANTHER" id="PTHR47271:SF2">
    <property type="entry name" value="ARGININE DEIMINASE"/>
    <property type="match status" value="1"/>
</dbReference>
<dbReference type="Gene3D" id="3.75.10.10">
    <property type="entry name" value="L-arginine/glycine Amidinotransferase, Chain A"/>
    <property type="match status" value="1"/>
</dbReference>
<keyword evidence="4" id="KW-1185">Reference proteome</keyword>
<comment type="similarity">
    <text evidence="1">Belongs to the arginine deiminase family.</text>
</comment>
<organism evidence="3 4">
    <name type="scientific">Amycolatopsis magusensis</name>
    <dbReference type="NCBI Taxonomy" id="882444"/>
    <lineage>
        <taxon>Bacteria</taxon>
        <taxon>Bacillati</taxon>
        <taxon>Actinomycetota</taxon>
        <taxon>Actinomycetes</taxon>
        <taxon>Pseudonocardiales</taxon>
        <taxon>Pseudonocardiaceae</taxon>
        <taxon>Amycolatopsis</taxon>
    </lineage>
</organism>